<dbReference type="Gene3D" id="3.40.50.300">
    <property type="entry name" value="P-loop containing nucleotide triphosphate hydrolases"/>
    <property type="match status" value="1"/>
</dbReference>
<sequence>ITKIIVFTGTIGAEKTTCAKLFEDYLKQRGFSVYRFIETLLEVSEELELFYKTQNFLFFQYVVINLYKEKASRIKTLMNYDYIIKDYTIRDVNIFNNFVKNEDEREYVDKKVIKTDHLEFYKIVYVDPPLRTTTRHKKK</sequence>
<evidence type="ECO:0000313" key="2">
    <source>
        <dbReference type="Proteomes" id="UP000789759"/>
    </source>
</evidence>
<dbReference type="OrthoDB" id="10564786at2759"/>
<reference evidence="1" key="1">
    <citation type="submission" date="2021-06" db="EMBL/GenBank/DDBJ databases">
        <authorList>
            <person name="Kallberg Y."/>
            <person name="Tangrot J."/>
            <person name="Rosling A."/>
        </authorList>
    </citation>
    <scope>NUCLEOTIDE SEQUENCE</scope>
    <source>
        <strain evidence="1">FL966</strain>
    </source>
</reference>
<dbReference type="SUPFAM" id="SSF52540">
    <property type="entry name" value="P-loop containing nucleoside triphosphate hydrolases"/>
    <property type="match status" value="1"/>
</dbReference>
<dbReference type="Proteomes" id="UP000789759">
    <property type="component" value="Unassembled WGS sequence"/>
</dbReference>
<comment type="caution">
    <text evidence="1">The sequence shown here is derived from an EMBL/GenBank/DDBJ whole genome shotgun (WGS) entry which is preliminary data.</text>
</comment>
<proteinExistence type="predicted"/>
<gene>
    <name evidence="1" type="ORF">CPELLU_LOCUS19844</name>
</gene>
<dbReference type="EMBL" id="CAJVQA010052062">
    <property type="protein sequence ID" value="CAG8822716.1"/>
    <property type="molecule type" value="Genomic_DNA"/>
</dbReference>
<dbReference type="AlphaFoldDB" id="A0A9N9PJJ1"/>
<name>A0A9N9PJJ1_9GLOM</name>
<protein>
    <submittedName>
        <fullName evidence="1">15812_t:CDS:1</fullName>
    </submittedName>
</protein>
<accession>A0A9N9PJJ1</accession>
<feature type="non-terminal residue" evidence="1">
    <location>
        <position position="1"/>
    </location>
</feature>
<dbReference type="InterPro" id="IPR027417">
    <property type="entry name" value="P-loop_NTPase"/>
</dbReference>
<organism evidence="1 2">
    <name type="scientific">Cetraspora pellucida</name>
    <dbReference type="NCBI Taxonomy" id="1433469"/>
    <lineage>
        <taxon>Eukaryota</taxon>
        <taxon>Fungi</taxon>
        <taxon>Fungi incertae sedis</taxon>
        <taxon>Mucoromycota</taxon>
        <taxon>Glomeromycotina</taxon>
        <taxon>Glomeromycetes</taxon>
        <taxon>Diversisporales</taxon>
        <taxon>Gigasporaceae</taxon>
        <taxon>Cetraspora</taxon>
    </lineage>
</organism>
<evidence type="ECO:0000313" key="1">
    <source>
        <dbReference type="EMBL" id="CAG8822716.1"/>
    </source>
</evidence>
<keyword evidence="2" id="KW-1185">Reference proteome</keyword>